<feature type="region of interest" description="Disordered" evidence="1">
    <location>
        <begin position="186"/>
        <end position="206"/>
    </location>
</feature>
<protein>
    <submittedName>
        <fullName evidence="2">Uncharacterized protein</fullName>
    </submittedName>
</protein>
<keyword evidence="3" id="KW-1185">Reference proteome</keyword>
<accession>A0A1D8EQK0</accession>
<name>A0A1D8EQK0_9CAUD</name>
<dbReference type="Proteomes" id="UP000223130">
    <property type="component" value="Segment"/>
</dbReference>
<dbReference type="InterPro" id="IPR029055">
    <property type="entry name" value="Ntn_hydrolases_N"/>
</dbReference>
<organism evidence="2 3">
    <name type="scientific">Escherichia phage ESCO5</name>
    <dbReference type="NCBI Taxonomy" id="1897495"/>
    <lineage>
        <taxon>Viruses</taxon>
        <taxon>Duplodnaviria</taxon>
        <taxon>Heunggongvirae</taxon>
        <taxon>Uroviricota</taxon>
        <taxon>Caudoviricetes</taxon>
        <taxon>Stephanstirmvirinae</taxon>
        <taxon>Phapecoctavirus</taxon>
        <taxon>Phapecoctavirus ESCO5</taxon>
        <taxon>Escherichia virus ESCO5</taxon>
    </lineage>
</organism>
<dbReference type="Gene3D" id="3.60.20.10">
    <property type="entry name" value="Glutamine Phosphoribosylpyrophosphate, subunit 1, domain 1"/>
    <property type="match status" value="1"/>
</dbReference>
<evidence type="ECO:0000256" key="1">
    <source>
        <dbReference type="SAM" id="MobiDB-lite"/>
    </source>
</evidence>
<gene>
    <name evidence="2" type="ORF">ESCO5_00192</name>
</gene>
<evidence type="ECO:0000313" key="3">
    <source>
        <dbReference type="Proteomes" id="UP000223130"/>
    </source>
</evidence>
<proteinExistence type="predicted"/>
<dbReference type="SUPFAM" id="SSF56235">
    <property type="entry name" value="N-terminal nucleophile aminohydrolases (Ntn hydrolases)"/>
    <property type="match status" value="1"/>
</dbReference>
<dbReference type="EMBL" id="KX664695">
    <property type="protein sequence ID" value="AOT23310.2"/>
    <property type="molecule type" value="Genomic_DNA"/>
</dbReference>
<sequence length="230" mass="25288">MTTIIATKNKILSDGKVTFGGRVDSINFKKVRKIGDYLVGGAGRLTSVLSFFQWFEQNLQCEAARDAVPGLMIHSDPDKEDEEFIALVVHPDGRIFLHEGNNPTRAYPIDEEYYAVGSGSDFALAALDAGATPEQAMEVAKKRDAFSGGETFIEEQDEIIELTDDDLENFSKEELINLLKFGNPYGEEEPRNVAGNEADTEEKSVAENNLTSKSENINLVNVADFEGTAI</sequence>
<evidence type="ECO:0000313" key="2">
    <source>
        <dbReference type="EMBL" id="AOT23310.2"/>
    </source>
</evidence>
<reference evidence="2 3" key="1">
    <citation type="submission" date="2017-02" db="EMBL/GenBank/DDBJ databases">
        <title>Complete genome sequence of two Escherichia coli phages, vB_EcoM_ ESCO5 and vB_EcoM_ESCO13, which are related to phAPEC8.</title>
        <authorList>
            <person name="Trotereau A."/>
            <person name="Gonnet M."/>
            <person name="Viardot A."/>
            <person name="Lalmanach A.-C."/>
            <person name="Guabiraba R."/>
            <person name="Chanteloup N."/>
            <person name="Schouler C."/>
        </authorList>
    </citation>
    <scope>NUCLEOTIDE SEQUENCE [LARGE SCALE GENOMIC DNA]</scope>
</reference>